<dbReference type="AlphaFoldDB" id="A0A7W2APX1"/>
<proteinExistence type="predicted"/>
<comment type="caution">
    <text evidence="1">The sequence shown here is derived from an EMBL/GenBank/DDBJ whole genome shotgun (WGS) entry which is preliminary data.</text>
</comment>
<dbReference type="EMBL" id="JACEOL010000009">
    <property type="protein sequence ID" value="MBA4601399.1"/>
    <property type="molecule type" value="Genomic_DNA"/>
</dbReference>
<sequence>MPNYLKDSNHLLIWPVFKEVTENDLFICNIGVRARYDMTGEELLQACVDAWQLDKDKKYRLRLIRPDQQVDIPPDTVIKEIGIRNGDPLEIISC</sequence>
<dbReference type="RefSeq" id="WP_181737824.1">
    <property type="nucleotide sequence ID" value="NZ_JACEOL010000009.1"/>
</dbReference>
<evidence type="ECO:0000313" key="1">
    <source>
        <dbReference type="EMBL" id="MBA4601399.1"/>
    </source>
</evidence>
<gene>
    <name evidence="1" type="ORF">H2C83_03505</name>
</gene>
<name>A0A7W2APX1_9BACL</name>
<dbReference type="Proteomes" id="UP000538292">
    <property type="component" value="Unassembled WGS sequence"/>
</dbReference>
<organism evidence="1 2">
    <name type="scientific">Thermoactinomyces mirandus</name>
    <dbReference type="NCBI Taxonomy" id="2756294"/>
    <lineage>
        <taxon>Bacteria</taxon>
        <taxon>Bacillati</taxon>
        <taxon>Bacillota</taxon>
        <taxon>Bacilli</taxon>
        <taxon>Bacillales</taxon>
        <taxon>Thermoactinomycetaceae</taxon>
        <taxon>Thermoactinomyces</taxon>
    </lineage>
</organism>
<evidence type="ECO:0000313" key="2">
    <source>
        <dbReference type="Proteomes" id="UP000538292"/>
    </source>
</evidence>
<keyword evidence="2" id="KW-1185">Reference proteome</keyword>
<accession>A0A7W2APX1</accession>
<reference evidence="1 2" key="1">
    <citation type="submission" date="2020-07" db="EMBL/GenBank/DDBJ databases">
        <title>Thermoactinomyces phylogeny.</title>
        <authorList>
            <person name="Dunlap C."/>
        </authorList>
    </citation>
    <scope>NUCLEOTIDE SEQUENCE [LARGE SCALE GENOMIC DNA]</scope>
    <source>
        <strain evidence="1 2">AMNI-1</strain>
    </source>
</reference>
<protein>
    <submittedName>
        <fullName evidence="1">Uncharacterized protein</fullName>
    </submittedName>
</protein>